<evidence type="ECO:0000313" key="2">
    <source>
        <dbReference type="Proteomes" id="UP000236161"/>
    </source>
</evidence>
<dbReference type="Proteomes" id="UP000236161">
    <property type="component" value="Unassembled WGS sequence"/>
</dbReference>
<organism evidence="1 2">
    <name type="scientific">Apostasia shenzhenica</name>
    <dbReference type="NCBI Taxonomy" id="1088818"/>
    <lineage>
        <taxon>Eukaryota</taxon>
        <taxon>Viridiplantae</taxon>
        <taxon>Streptophyta</taxon>
        <taxon>Embryophyta</taxon>
        <taxon>Tracheophyta</taxon>
        <taxon>Spermatophyta</taxon>
        <taxon>Magnoliopsida</taxon>
        <taxon>Liliopsida</taxon>
        <taxon>Asparagales</taxon>
        <taxon>Orchidaceae</taxon>
        <taxon>Apostasioideae</taxon>
        <taxon>Apostasia</taxon>
    </lineage>
</organism>
<proteinExistence type="predicted"/>
<evidence type="ECO:0000313" key="1">
    <source>
        <dbReference type="EMBL" id="PKA52668.1"/>
    </source>
</evidence>
<gene>
    <name evidence="1" type="ORF">AXF42_Ash001649</name>
</gene>
<dbReference type="PANTHER" id="PTHR34464">
    <property type="entry name" value="OS09G0376300 PROTEIN"/>
    <property type="match status" value="1"/>
</dbReference>
<name>A0A2I0AAU1_9ASPA</name>
<dbReference type="STRING" id="1088818.A0A2I0AAU1"/>
<dbReference type="PANTHER" id="PTHR34464:SF3">
    <property type="entry name" value="OS09G0376300 PROTEIN"/>
    <property type="match status" value="1"/>
</dbReference>
<dbReference type="AlphaFoldDB" id="A0A2I0AAU1"/>
<reference evidence="1 2" key="1">
    <citation type="journal article" date="2017" name="Nature">
        <title>The Apostasia genome and the evolution of orchids.</title>
        <authorList>
            <person name="Zhang G.Q."/>
            <person name="Liu K.W."/>
            <person name="Li Z."/>
            <person name="Lohaus R."/>
            <person name="Hsiao Y.Y."/>
            <person name="Niu S.C."/>
            <person name="Wang J.Y."/>
            <person name="Lin Y.C."/>
            <person name="Xu Q."/>
            <person name="Chen L.J."/>
            <person name="Yoshida K."/>
            <person name="Fujiwara S."/>
            <person name="Wang Z.W."/>
            <person name="Zhang Y.Q."/>
            <person name="Mitsuda N."/>
            <person name="Wang M."/>
            <person name="Liu G.H."/>
            <person name="Pecoraro L."/>
            <person name="Huang H.X."/>
            <person name="Xiao X.J."/>
            <person name="Lin M."/>
            <person name="Wu X.Y."/>
            <person name="Wu W.L."/>
            <person name="Chen Y.Y."/>
            <person name="Chang S.B."/>
            <person name="Sakamoto S."/>
            <person name="Ohme-Takagi M."/>
            <person name="Yagi M."/>
            <person name="Zeng S.J."/>
            <person name="Shen C.Y."/>
            <person name="Yeh C.M."/>
            <person name="Luo Y.B."/>
            <person name="Tsai W.C."/>
            <person name="Van de Peer Y."/>
            <person name="Liu Z.J."/>
        </authorList>
    </citation>
    <scope>NUCLEOTIDE SEQUENCE [LARGE SCALE GENOMIC DNA]</scope>
    <source>
        <strain evidence="2">cv. Shenzhen</strain>
        <tissue evidence="1">Stem</tissue>
    </source>
</reference>
<dbReference type="OrthoDB" id="686813at2759"/>
<accession>A0A2I0AAU1</accession>
<keyword evidence="2" id="KW-1185">Reference proteome</keyword>
<protein>
    <submittedName>
        <fullName evidence="1">Uncharacterized protein</fullName>
    </submittedName>
</protein>
<sequence>MALSFTHLSYWLWGRKDHESANSAINLSSDVSGFRELESVKFPSVNGHRMRSPSRRIKRKWQSREERRLRIDREYDMVIVPSDGGCFSGSESDDSDWSVGWIEPYGPNFQSDASEADASFAVLVPCYGGGRCEKSDFLKSHALGAVAYDNGFSSEANDYVERWLSSLQNM</sequence>
<dbReference type="EMBL" id="KZ452001">
    <property type="protein sequence ID" value="PKA52668.1"/>
    <property type="molecule type" value="Genomic_DNA"/>
</dbReference>